<evidence type="ECO:0000313" key="4">
    <source>
        <dbReference type="Proteomes" id="UP000006094"/>
    </source>
</evidence>
<evidence type="ECO:0000313" key="3">
    <source>
        <dbReference type="EMBL" id="AFS78963.1"/>
    </source>
</evidence>
<accession>K0AYV0</accession>
<dbReference type="eggNOG" id="ENOG50320U5">
    <property type="taxonomic scope" value="Bacteria"/>
</dbReference>
<keyword evidence="1" id="KW-0809">Transit peptide</keyword>
<gene>
    <name evidence="3" type="ordered locus">Curi_c19590</name>
</gene>
<keyword evidence="4" id="KW-1185">Reference proteome</keyword>
<sequence length="128" mass="15545">MDRYYTLTHSDITGELFLTIDYYYAYDKITSMRDEVFGQWTKVNDRYFLNIYLCIDGEGNIETIPIRDMIFRRELPLALEAIRYGDKEFFYKYPLLDSSNIIVYFISNIPYYNKIEHWGKPLDYKYSE</sequence>
<proteinExistence type="predicted"/>
<dbReference type="PANTHER" id="PTHR31750:SF4">
    <property type="entry name" value="LP06106P"/>
    <property type="match status" value="1"/>
</dbReference>
<dbReference type="KEGG" id="cad:Curi_c19590"/>
<feature type="domain" description="Staygreen protein" evidence="2">
    <location>
        <begin position="2"/>
        <end position="124"/>
    </location>
</feature>
<evidence type="ECO:0000259" key="2">
    <source>
        <dbReference type="Pfam" id="PF12638"/>
    </source>
</evidence>
<dbReference type="PANTHER" id="PTHR31750">
    <property type="entry name" value="PROTEIN STAY-GREEN 1, CHLOROPLASTIC-RELATED"/>
    <property type="match status" value="1"/>
</dbReference>
<reference evidence="3 4" key="1">
    <citation type="journal article" date="2012" name="PLoS ONE">
        <title>The purine-utilizing bacterium Clostridium acidurici 9a: a genome-guided metabolic reconsideration.</title>
        <authorList>
            <person name="Hartwich K."/>
            <person name="Poehlein A."/>
            <person name="Daniel R."/>
        </authorList>
    </citation>
    <scope>NUCLEOTIDE SEQUENCE [LARGE SCALE GENOMIC DNA]</scope>
    <source>
        <strain evidence="4">ATCC 7906 / DSM 604 / BCRC 14475 / CIP 104303 / KCTC 5404 / NCIMB 10678 / 9a</strain>
    </source>
</reference>
<name>K0AYV0_GOTA9</name>
<dbReference type="AlphaFoldDB" id="K0AYV0"/>
<organism evidence="3 4">
    <name type="scientific">Gottschalkia acidurici (strain ATCC 7906 / DSM 604 / BCRC 14475 / CIP 104303 / KCTC 5404 / NCIMB 10678 / 9a)</name>
    <name type="common">Clostridium acidurici</name>
    <dbReference type="NCBI Taxonomy" id="1128398"/>
    <lineage>
        <taxon>Bacteria</taxon>
        <taxon>Bacillati</taxon>
        <taxon>Bacillota</taxon>
        <taxon>Tissierellia</taxon>
        <taxon>Tissierellales</taxon>
        <taxon>Gottschalkiaceae</taxon>
        <taxon>Gottschalkia</taxon>
    </lineage>
</organism>
<dbReference type="InterPro" id="IPR024438">
    <property type="entry name" value="Staygreen"/>
</dbReference>
<dbReference type="STRING" id="1128398.Curi_c19590"/>
<dbReference type="Pfam" id="PF12638">
    <property type="entry name" value="Staygreen"/>
    <property type="match status" value="1"/>
</dbReference>
<dbReference type="EMBL" id="CP003326">
    <property type="protein sequence ID" value="AFS78963.1"/>
    <property type="molecule type" value="Genomic_DNA"/>
</dbReference>
<dbReference type="Proteomes" id="UP000006094">
    <property type="component" value="Chromosome"/>
</dbReference>
<evidence type="ECO:0000256" key="1">
    <source>
        <dbReference type="ARBA" id="ARBA00022946"/>
    </source>
</evidence>
<dbReference type="PATRIC" id="fig|1128398.3.peg.2016"/>
<dbReference type="HOGENOM" id="CLU_073517_2_0_9"/>
<protein>
    <recommendedName>
        <fullName evidence="2">Staygreen protein domain-containing protein</fullName>
    </recommendedName>
</protein>